<keyword evidence="4" id="KW-0472">Membrane</keyword>
<gene>
    <name evidence="5" type="ORF">J3U87_30085</name>
</gene>
<dbReference type="KEGG" id="scor:J3U87_30085"/>
<dbReference type="AlphaFoldDB" id="A0A8A4TJT7"/>
<accession>A0A8A4TJT7</accession>
<dbReference type="EMBL" id="CP071793">
    <property type="protein sequence ID" value="QTD49853.1"/>
    <property type="molecule type" value="Genomic_DNA"/>
</dbReference>
<evidence type="ECO:0000313" key="5">
    <source>
        <dbReference type="EMBL" id="QTD49853.1"/>
    </source>
</evidence>
<dbReference type="GO" id="GO:0030313">
    <property type="term" value="C:cell envelope"/>
    <property type="evidence" value="ECO:0007669"/>
    <property type="project" value="UniProtKB-SubCell"/>
</dbReference>
<organism evidence="5 6">
    <name type="scientific">Sulfidibacter corallicola</name>
    <dbReference type="NCBI Taxonomy" id="2818388"/>
    <lineage>
        <taxon>Bacteria</taxon>
        <taxon>Pseudomonadati</taxon>
        <taxon>Acidobacteriota</taxon>
        <taxon>Holophagae</taxon>
        <taxon>Acanthopleuribacterales</taxon>
        <taxon>Acanthopleuribacteraceae</taxon>
        <taxon>Sulfidibacter</taxon>
    </lineage>
</organism>
<dbReference type="Gene3D" id="2.40.420.20">
    <property type="match status" value="1"/>
</dbReference>
<keyword evidence="4" id="KW-0812">Transmembrane</keyword>
<evidence type="ECO:0000256" key="3">
    <source>
        <dbReference type="SAM" id="Coils"/>
    </source>
</evidence>
<dbReference type="RefSeq" id="WP_237379485.1">
    <property type="nucleotide sequence ID" value="NZ_CP071793.1"/>
</dbReference>
<dbReference type="PANTHER" id="PTHR32347:SF14">
    <property type="entry name" value="EFFLUX SYSTEM COMPONENT YKNX-RELATED"/>
    <property type="match status" value="1"/>
</dbReference>
<name>A0A8A4TJT7_SULCO</name>
<evidence type="ECO:0000313" key="6">
    <source>
        <dbReference type="Proteomes" id="UP000663929"/>
    </source>
</evidence>
<dbReference type="InterPro" id="IPR050465">
    <property type="entry name" value="UPF0194_transport"/>
</dbReference>
<comment type="subcellular location">
    <subcellularLocation>
        <location evidence="1">Cell envelope</location>
    </subcellularLocation>
</comment>
<proteinExistence type="predicted"/>
<dbReference type="PANTHER" id="PTHR32347">
    <property type="entry name" value="EFFLUX SYSTEM COMPONENT YKNX-RELATED"/>
    <property type="match status" value="1"/>
</dbReference>
<evidence type="ECO:0000256" key="1">
    <source>
        <dbReference type="ARBA" id="ARBA00004196"/>
    </source>
</evidence>
<keyword evidence="6" id="KW-1185">Reference proteome</keyword>
<feature type="transmembrane region" description="Helical" evidence="4">
    <location>
        <begin position="20"/>
        <end position="39"/>
    </location>
</feature>
<evidence type="ECO:0000256" key="4">
    <source>
        <dbReference type="SAM" id="Phobius"/>
    </source>
</evidence>
<protein>
    <submittedName>
        <fullName evidence="5">HlyD family efflux transporter periplasmic adaptor subunit</fullName>
    </submittedName>
</protein>
<keyword evidence="4" id="KW-1133">Transmembrane helix</keyword>
<dbReference type="Proteomes" id="UP000663929">
    <property type="component" value="Chromosome"/>
</dbReference>
<dbReference type="Gene3D" id="2.40.50.100">
    <property type="match status" value="1"/>
</dbReference>
<feature type="coiled-coil region" evidence="3">
    <location>
        <begin position="106"/>
        <end position="142"/>
    </location>
</feature>
<keyword evidence="2 3" id="KW-0175">Coiled coil</keyword>
<reference evidence="5" key="1">
    <citation type="submission" date="2021-03" db="EMBL/GenBank/DDBJ databases">
        <title>Acanthopleuribacteraceae sp. M133.</title>
        <authorList>
            <person name="Wang G."/>
        </authorList>
    </citation>
    <scope>NUCLEOTIDE SEQUENCE</scope>
    <source>
        <strain evidence="5">M133</strain>
    </source>
</reference>
<sequence length="414" mass="45617">MDRPIDPGTRRNQAFRKAAWVLLGFGALVLGSYLFRRLLTPSLSLQQVRTSVVRRGPIHAGIQASGTVLPQTEHIITSPLDTRVTGLRKKPGEAVRAGEPILDLDLGDARLELDKLTENISLKRKQREQKALESEHRRIEADAAVALKKVELEGLEAVATRKQTLLDNGLISQGEWLEAHLDVKKARIELKQRERSLSQVLAEAVAAHQAIDLEISVLQKERQRQEGLLELATARADHDGVITQIVEKEGTSVTKGQELARIADLDAFRVEAGLSDLYTQRLNPGQSVQIRVGDRQLTGTLSQVLPTIENGAARVTITLDEPRQPDLHANQRVDVLIVTGSREEALVVDNGPFLNGSGTTDVFVLRDGQARRTAVEIGLVGFDLVEIVSGLQDGETIITSDMRRFAHMEHLPLQ</sequence>
<evidence type="ECO:0000256" key="2">
    <source>
        <dbReference type="ARBA" id="ARBA00023054"/>
    </source>
</evidence>